<dbReference type="KEGG" id="ccz:CCALI_01724"/>
<dbReference type="OrthoDB" id="9777306at2"/>
<dbReference type="AlphaFoldDB" id="S0EVS1"/>
<protein>
    <submittedName>
        <fullName evidence="3">Arylsulfatase A and related enzymes</fullName>
    </submittedName>
</protein>
<feature type="region of interest" description="Disordered" evidence="1">
    <location>
        <begin position="433"/>
        <end position="475"/>
    </location>
</feature>
<keyword evidence="4" id="KW-1185">Reference proteome</keyword>
<feature type="domain" description="Sulfatase N-terminal" evidence="2">
    <location>
        <begin position="3"/>
        <end position="307"/>
    </location>
</feature>
<evidence type="ECO:0000313" key="4">
    <source>
        <dbReference type="Proteomes" id="UP000014227"/>
    </source>
</evidence>
<dbReference type="Gene3D" id="3.40.720.10">
    <property type="entry name" value="Alkaline Phosphatase, subunit A"/>
    <property type="match status" value="1"/>
</dbReference>
<reference evidence="4" key="1">
    <citation type="submission" date="2013-03" db="EMBL/GenBank/DDBJ databases">
        <title>Genome sequence of Chthonomonas calidirosea, the first sequenced genome from the Armatimonadetes phylum (formally candidate division OP10).</title>
        <authorList>
            <person name="Lee K.C.Y."/>
            <person name="Morgan X.C."/>
            <person name="Dunfield P.F."/>
            <person name="Tamas I."/>
            <person name="Houghton K.M."/>
            <person name="Vyssotski M."/>
            <person name="Ryan J.L.J."/>
            <person name="Lagutin K."/>
            <person name="McDonald I.R."/>
            <person name="Stott M.B."/>
        </authorList>
    </citation>
    <scope>NUCLEOTIDE SEQUENCE [LARGE SCALE GENOMIC DNA]</scope>
    <source>
        <strain evidence="4">DSM 23976 / ICMP 18418 / T49</strain>
    </source>
</reference>
<feature type="compositionally biased region" description="Basic and acidic residues" evidence="1">
    <location>
        <begin position="439"/>
        <end position="475"/>
    </location>
</feature>
<dbReference type="Proteomes" id="UP000014227">
    <property type="component" value="Chromosome I"/>
</dbReference>
<dbReference type="eggNOG" id="COG3119">
    <property type="taxonomic scope" value="Bacteria"/>
</dbReference>
<dbReference type="PANTHER" id="PTHR43751:SF3">
    <property type="entry name" value="SULFATASE N-TERMINAL DOMAIN-CONTAINING PROTEIN"/>
    <property type="match status" value="1"/>
</dbReference>
<dbReference type="EMBL" id="HF951689">
    <property type="protein sequence ID" value="CCW35537.1"/>
    <property type="molecule type" value="Genomic_DNA"/>
</dbReference>
<gene>
    <name evidence="3" type="ORF">CCALI_01724</name>
</gene>
<sequence length="475" mass="53770">MTNVILISLDTTRADHLSCYGYHRKTSPHLDQIAAEGVLFTDFFSPHIPTFPGHTTMMTGKDIYAHQITSQATQPEPAQGVRMLAEILQEQGFFTAAADNLGRWFARGFEYIEPYGWDTSNRNELRKGEAVLAAALRVLTRAANQDKPFFLFFHFWDPHTPYLPPPPFSRMFYAGDEKAPNNPSMDAVWEFEAFNRYFAEWMPDVTDIEFPKAQYDAEIAYLDTCLAHLMTHLDALGLSEDTCLVITADHGEELDEHGCWFDHHGLYDTNVHIPLILRCPALLPAGVRIGGLTQMLDLAPTILDILGLSDLAEREGMMGRSLIPLIHSPSSTQRGTTDWIHLTENTWMKKRGIRTATWKLIVPLEIPDLHGRSEIELYDLTNDPGELTNVANTYPEVTEQLKAKLESWVARRVEETGLPDPLPIQPIPLRRIGRMDAALPRDKRLTGEEKEPTGDEKQPEGDFIGYERDETKKTS</sequence>
<dbReference type="Gene3D" id="3.30.1120.10">
    <property type="match status" value="1"/>
</dbReference>
<dbReference type="STRING" id="454171.CP488_02368"/>
<dbReference type="Pfam" id="PF00884">
    <property type="entry name" value="Sulfatase"/>
    <property type="match status" value="1"/>
</dbReference>
<dbReference type="CDD" id="cd16148">
    <property type="entry name" value="sulfatase_like"/>
    <property type="match status" value="1"/>
</dbReference>
<dbReference type="InParanoid" id="S0EVS1"/>
<dbReference type="PANTHER" id="PTHR43751">
    <property type="entry name" value="SULFATASE"/>
    <property type="match status" value="1"/>
</dbReference>
<name>S0EVS1_CHTCT</name>
<dbReference type="PATRIC" id="fig|1303518.3.peg.1779"/>
<dbReference type="InterPro" id="IPR052701">
    <property type="entry name" value="GAG_Ulvan_Degrading_Sulfatases"/>
</dbReference>
<evidence type="ECO:0000313" key="3">
    <source>
        <dbReference type="EMBL" id="CCW35537.1"/>
    </source>
</evidence>
<evidence type="ECO:0000256" key="1">
    <source>
        <dbReference type="SAM" id="MobiDB-lite"/>
    </source>
</evidence>
<organism evidence="3 4">
    <name type="scientific">Chthonomonas calidirosea (strain DSM 23976 / ICMP 18418 / T49)</name>
    <dbReference type="NCBI Taxonomy" id="1303518"/>
    <lineage>
        <taxon>Bacteria</taxon>
        <taxon>Bacillati</taxon>
        <taxon>Armatimonadota</taxon>
        <taxon>Chthonomonadia</taxon>
        <taxon>Chthonomonadales</taxon>
        <taxon>Chthonomonadaceae</taxon>
        <taxon>Chthonomonas</taxon>
    </lineage>
</organism>
<dbReference type="InterPro" id="IPR017850">
    <property type="entry name" value="Alkaline_phosphatase_core_sf"/>
</dbReference>
<dbReference type="SUPFAM" id="SSF53649">
    <property type="entry name" value="Alkaline phosphatase-like"/>
    <property type="match status" value="1"/>
</dbReference>
<proteinExistence type="predicted"/>
<evidence type="ECO:0000259" key="2">
    <source>
        <dbReference type="Pfam" id="PF00884"/>
    </source>
</evidence>
<dbReference type="RefSeq" id="WP_016483067.1">
    <property type="nucleotide sequence ID" value="NC_021487.1"/>
</dbReference>
<dbReference type="HOGENOM" id="CLU_006332_14_1_0"/>
<dbReference type="InterPro" id="IPR000917">
    <property type="entry name" value="Sulfatase_N"/>
</dbReference>
<accession>S0EVS1</accession>